<evidence type="ECO:0000259" key="1">
    <source>
        <dbReference type="Pfam" id="PF13966"/>
    </source>
</evidence>
<evidence type="ECO:0000313" key="2">
    <source>
        <dbReference type="EMBL" id="PWA40174.1"/>
    </source>
</evidence>
<dbReference type="GO" id="GO:0003964">
    <property type="term" value="F:RNA-directed DNA polymerase activity"/>
    <property type="evidence" value="ECO:0007669"/>
    <property type="project" value="UniProtKB-KW"/>
</dbReference>
<protein>
    <submittedName>
        <fullName evidence="2">RNA-directed DNA polymerase, eukaryota, Reverse transcriptase zinc-binding domain protein</fullName>
    </submittedName>
</protein>
<organism evidence="2 3">
    <name type="scientific">Artemisia annua</name>
    <name type="common">Sweet wormwood</name>
    <dbReference type="NCBI Taxonomy" id="35608"/>
    <lineage>
        <taxon>Eukaryota</taxon>
        <taxon>Viridiplantae</taxon>
        <taxon>Streptophyta</taxon>
        <taxon>Embryophyta</taxon>
        <taxon>Tracheophyta</taxon>
        <taxon>Spermatophyta</taxon>
        <taxon>Magnoliopsida</taxon>
        <taxon>eudicotyledons</taxon>
        <taxon>Gunneridae</taxon>
        <taxon>Pentapetalae</taxon>
        <taxon>asterids</taxon>
        <taxon>campanulids</taxon>
        <taxon>Asterales</taxon>
        <taxon>Asteraceae</taxon>
        <taxon>Asteroideae</taxon>
        <taxon>Anthemideae</taxon>
        <taxon>Artemisiinae</taxon>
        <taxon>Artemisia</taxon>
    </lineage>
</organism>
<name>A0A2U1KTU9_ARTAN</name>
<feature type="domain" description="Reverse transcriptase zinc-binding" evidence="1">
    <location>
        <begin position="143"/>
        <end position="227"/>
    </location>
</feature>
<dbReference type="InterPro" id="IPR026960">
    <property type="entry name" value="RVT-Znf"/>
</dbReference>
<dbReference type="AlphaFoldDB" id="A0A2U1KTU9"/>
<dbReference type="EMBL" id="PKPP01013999">
    <property type="protein sequence ID" value="PWA40174.1"/>
    <property type="molecule type" value="Genomic_DNA"/>
</dbReference>
<gene>
    <name evidence="2" type="ORF">CTI12_AA565250</name>
</gene>
<dbReference type="PANTHER" id="PTHR33116:SF79">
    <property type="entry name" value="REVERSE TRANSCRIPTASE DOMAIN, ZINC FINGER, CCHC-TYPE-RELATED"/>
    <property type="match status" value="1"/>
</dbReference>
<proteinExistence type="predicted"/>
<sequence length="243" mass="27401">MAWIAWDKTCSSPSCGGLGIGSLHASNLAMLNNSLWKLIITSIHGPNGGVTGFDSLGSTSSSMPLSPWNKIMNMNKHLVHADINLQSVFTRKVGNGSLFSQDYLRDGHEKNQLDGLLYLLRDFDPSDVEDSWVCSLNSNNTYIVSSMRKMIEGNLLPFQEDKIRWNRYLPIKVNIISWRLRLNRLPTRCNLDHRGIDLHTTRCPLCNEDLETSQHIFVDCPIVGDLWNRVSLVVYGELSQNPS</sequence>
<dbReference type="Proteomes" id="UP000245207">
    <property type="component" value="Unassembled WGS sequence"/>
</dbReference>
<evidence type="ECO:0000313" key="3">
    <source>
        <dbReference type="Proteomes" id="UP000245207"/>
    </source>
</evidence>
<keyword evidence="2" id="KW-0808">Transferase</keyword>
<reference evidence="2 3" key="1">
    <citation type="journal article" date="2018" name="Mol. Plant">
        <title>The genome of Artemisia annua provides insight into the evolution of Asteraceae family and artemisinin biosynthesis.</title>
        <authorList>
            <person name="Shen Q."/>
            <person name="Zhang L."/>
            <person name="Liao Z."/>
            <person name="Wang S."/>
            <person name="Yan T."/>
            <person name="Shi P."/>
            <person name="Liu M."/>
            <person name="Fu X."/>
            <person name="Pan Q."/>
            <person name="Wang Y."/>
            <person name="Lv Z."/>
            <person name="Lu X."/>
            <person name="Zhang F."/>
            <person name="Jiang W."/>
            <person name="Ma Y."/>
            <person name="Chen M."/>
            <person name="Hao X."/>
            <person name="Li L."/>
            <person name="Tang Y."/>
            <person name="Lv G."/>
            <person name="Zhou Y."/>
            <person name="Sun X."/>
            <person name="Brodelius P.E."/>
            <person name="Rose J.K.C."/>
            <person name="Tang K."/>
        </authorList>
    </citation>
    <scope>NUCLEOTIDE SEQUENCE [LARGE SCALE GENOMIC DNA]</scope>
    <source>
        <strain evidence="3">cv. Huhao1</strain>
        <tissue evidence="2">Leaf</tissue>
    </source>
</reference>
<keyword evidence="2" id="KW-0548">Nucleotidyltransferase</keyword>
<dbReference type="OrthoDB" id="1244840at2759"/>
<comment type="caution">
    <text evidence="2">The sequence shown here is derived from an EMBL/GenBank/DDBJ whole genome shotgun (WGS) entry which is preliminary data.</text>
</comment>
<dbReference type="Pfam" id="PF13966">
    <property type="entry name" value="zf-RVT"/>
    <property type="match status" value="1"/>
</dbReference>
<keyword evidence="3" id="KW-1185">Reference proteome</keyword>
<dbReference type="PANTHER" id="PTHR33116">
    <property type="entry name" value="REVERSE TRANSCRIPTASE ZINC-BINDING DOMAIN-CONTAINING PROTEIN-RELATED-RELATED"/>
    <property type="match status" value="1"/>
</dbReference>
<accession>A0A2U1KTU9</accession>
<keyword evidence="2" id="KW-0695">RNA-directed DNA polymerase</keyword>